<comment type="caution">
    <text evidence="1">The sequence shown here is derived from an EMBL/GenBank/DDBJ whole genome shotgun (WGS) entry which is preliminary data.</text>
</comment>
<protein>
    <submittedName>
        <fullName evidence="1">Uncharacterized protein</fullName>
    </submittedName>
</protein>
<proteinExistence type="predicted"/>
<dbReference type="Proteomes" id="UP000265515">
    <property type="component" value="Unassembled WGS sequence"/>
</dbReference>
<reference evidence="1 2" key="1">
    <citation type="journal article" date="2018" name="Cell">
        <title>The Chara Genome: Secondary Complexity and Implications for Plant Terrestrialization.</title>
        <authorList>
            <person name="Nishiyama T."/>
            <person name="Sakayama H."/>
            <person name="Vries J.D."/>
            <person name="Buschmann H."/>
            <person name="Saint-Marcoux D."/>
            <person name="Ullrich K.K."/>
            <person name="Haas F.B."/>
            <person name="Vanderstraeten L."/>
            <person name="Becker D."/>
            <person name="Lang D."/>
            <person name="Vosolsobe S."/>
            <person name="Rombauts S."/>
            <person name="Wilhelmsson P.K.I."/>
            <person name="Janitza P."/>
            <person name="Kern R."/>
            <person name="Heyl A."/>
            <person name="Rumpler F."/>
            <person name="Villalobos L.I.A.C."/>
            <person name="Clay J.M."/>
            <person name="Skokan R."/>
            <person name="Toyoda A."/>
            <person name="Suzuki Y."/>
            <person name="Kagoshima H."/>
            <person name="Schijlen E."/>
            <person name="Tajeshwar N."/>
            <person name="Catarino B."/>
            <person name="Hetherington A.J."/>
            <person name="Saltykova A."/>
            <person name="Bonnot C."/>
            <person name="Breuninger H."/>
            <person name="Symeonidi A."/>
            <person name="Radhakrishnan G.V."/>
            <person name="Van Nieuwerburgh F."/>
            <person name="Deforce D."/>
            <person name="Chang C."/>
            <person name="Karol K.G."/>
            <person name="Hedrich R."/>
            <person name="Ulvskov P."/>
            <person name="Glockner G."/>
            <person name="Delwiche C.F."/>
            <person name="Petrasek J."/>
            <person name="Van de Peer Y."/>
            <person name="Friml J."/>
            <person name="Beilby M."/>
            <person name="Dolan L."/>
            <person name="Kohara Y."/>
            <person name="Sugano S."/>
            <person name="Fujiyama A."/>
            <person name="Delaux P.-M."/>
            <person name="Quint M."/>
            <person name="TheiBen G."/>
            <person name="Hagemann M."/>
            <person name="Harholt J."/>
            <person name="Dunand C."/>
            <person name="Zachgo S."/>
            <person name="Langdale J."/>
            <person name="Maumus F."/>
            <person name="Straeten D.V.D."/>
            <person name="Gould S.B."/>
            <person name="Rensing S.A."/>
        </authorList>
    </citation>
    <scope>NUCLEOTIDE SEQUENCE [LARGE SCALE GENOMIC DNA]</scope>
    <source>
        <strain evidence="1 2">S276</strain>
    </source>
</reference>
<keyword evidence="2" id="KW-1185">Reference proteome</keyword>
<evidence type="ECO:0000313" key="2">
    <source>
        <dbReference type="Proteomes" id="UP000265515"/>
    </source>
</evidence>
<evidence type="ECO:0000313" key="1">
    <source>
        <dbReference type="EMBL" id="GBG75546.1"/>
    </source>
</evidence>
<dbReference type="Gramene" id="GBG75546">
    <property type="protein sequence ID" value="GBG75546"/>
    <property type="gene ID" value="CBR_g20177"/>
</dbReference>
<dbReference type="AlphaFoldDB" id="A0A388KZR3"/>
<sequence>MALIAEAAAAMDLGMDVMNASTAKIPASYVVGTVLVEGSYSVGAQFLRRYNGGVVMGMRTILCLYSERARKVQSWQLDDDVLMVQCQYSGNARMVWCRYTAIVQEINMVLACTTVT</sequence>
<dbReference type="EMBL" id="BFEA01000226">
    <property type="protein sequence ID" value="GBG75546.1"/>
    <property type="molecule type" value="Genomic_DNA"/>
</dbReference>
<organism evidence="1 2">
    <name type="scientific">Chara braunii</name>
    <name type="common">Braun's stonewort</name>
    <dbReference type="NCBI Taxonomy" id="69332"/>
    <lineage>
        <taxon>Eukaryota</taxon>
        <taxon>Viridiplantae</taxon>
        <taxon>Streptophyta</taxon>
        <taxon>Charophyceae</taxon>
        <taxon>Charales</taxon>
        <taxon>Characeae</taxon>
        <taxon>Chara</taxon>
    </lineage>
</organism>
<gene>
    <name evidence="1" type="ORF">CBR_g20177</name>
</gene>
<name>A0A388KZR3_CHABU</name>
<accession>A0A388KZR3</accession>